<evidence type="ECO:0000313" key="3">
    <source>
        <dbReference type="Proteomes" id="UP001623592"/>
    </source>
</evidence>
<evidence type="ECO:0008006" key="4">
    <source>
        <dbReference type="Google" id="ProtNLM"/>
    </source>
</evidence>
<evidence type="ECO:0000256" key="1">
    <source>
        <dbReference type="SAM" id="Phobius"/>
    </source>
</evidence>
<dbReference type="Proteomes" id="UP001623592">
    <property type="component" value="Unassembled WGS sequence"/>
</dbReference>
<feature type="transmembrane region" description="Helical" evidence="1">
    <location>
        <begin position="136"/>
        <end position="157"/>
    </location>
</feature>
<evidence type="ECO:0000313" key="2">
    <source>
        <dbReference type="EMBL" id="MFL0251481.1"/>
    </source>
</evidence>
<feature type="transmembrane region" description="Helical" evidence="1">
    <location>
        <begin position="82"/>
        <end position="103"/>
    </location>
</feature>
<sequence>MKKSNVTLGIILIFIGIVSILHKLNYWGLFHFKITFGLILLFIGLIFELRYFTGRSDAGNLVPGGICITLGIFYIIKPYFNFYFSWQIFALAVAVGLYELYYFGNKDNGTLIAASGLTIISIGSIVLNTFNTVIPAWLNSGLILSIILVLAGTYIIYKSFK</sequence>
<keyword evidence="1" id="KW-1133">Transmembrane helix</keyword>
<proteinExistence type="predicted"/>
<gene>
    <name evidence="2" type="ORF">ACJDT4_13755</name>
</gene>
<organism evidence="2 3">
    <name type="scientific">Clostridium neuense</name>
    <dbReference type="NCBI Taxonomy" id="1728934"/>
    <lineage>
        <taxon>Bacteria</taxon>
        <taxon>Bacillati</taxon>
        <taxon>Bacillota</taxon>
        <taxon>Clostridia</taxon>
        <taxon>Eubacteriales</taxon>
        <taxon>Clostridiaceae</taxon>
        <taxon>Clostridium</taxon>
    </lineage>
</organism>
<protein>
    <recommendedName>
        <fullName evidence="4">DUF5668 domain-containing protein</fullName>
    </recommendedName>
</protein>
<dbReference type="EMBL" id="JBJIAA010000011">
    <property type="protein sequence ID" value="MFL0251481.1"/>
    <property type="molecule type" value="Genomic_DNA"/>
</dbReference>
<comment type="caution">
    <text evidence="2">The sequence shown here is derived from an EMBL/GenBank/DDBJ whole genome shotgun (WGS) entry which is preliminary data.</text>
</comment>
<dbReference type="RefSeq" id="WP_406788137.1">
    <property type="nucleotide sequence ID" value="NZ_JBJIAA010000011.1"/>
</dbReference>
<feature type="transmembrane region" description="Helical" evidence="1">
    <location>
        <begin position="59"/>
        <end position="76"/>
    </location>
</feature>
<reference evidence="2 3" key="1">
    <citation type="submission" date="2024-11" db="EMBL/GenBank/DDBJ databases">
        <authorList>
            <person name="Heng Y.C."/>
            <person name="Lim A.C.H."/>
            <person name="Lee J.K.Y."/>
            <person name="Kittelmann S."/>
        </authorList>
    </citation>
    <scope>NUCLEOTIDE SEQUENCE [LARGE SCALE GENOMIC DNA]</scope>
    <source>
        <strain evidence="2 3">WILCCON 0114</strain>
    </source>
</reference>
<feature type="transmembrane region" description="Helical" evidence="1">
    <location>
        <begin position="7"/>
        <end position="24"/>
    </location>
</feature>
<keyword evidence="1" id="KW-0812">Transmembrane</keyword>
<feature type="transmembrane region" description="Helical" evidence="1">
    <location>
        <begin position="110"/>
        <end position="130"/>
    </location>
</feature>
<accession>A0ABW8TG50</accession>
<name>A0ABW8TG50_9CLOT</name>
<feature type="transmembrane region" description="Helical" evidence="1">
    <location>
        <begin position="30"/>
        <end position="47"/>
    </location>
</feature>
<keyword evidence="1" id="KW-0472">Membrane</keyword>
<keyword evidence="3" id="KW-1185">Reference proteome</keyword>